<reference evidence="2 3" key="1">
    <citation type="submission" date="2023-11" db="EMBL/GenBank/DDBJ databases">
        <title>Lentzea sokolovensis, sp. nov., Lentzea kristufkii, sp. nov., and Lentzea miocenensis, sp. nov., rare actinobacteria from Sokolov Coal Basin, Miocene lacustrine sediment, Czech Republic.</title>
        <authorList>
            <person name="Lara A."/>
            <person name="Kotroba L."/>
            <person name="Nouioui I."/>
            <person name="Neumann-Schaal M."/>
            <person name="Mast Y."/>
            <person name="Chronakova A."/>
        </authorList>
    </citation>
    <scope>NUCLEOTIDE SEQUENCE [LARGE SCALE GENOMIC DNA]</scope>
    <source>
        <strain evidence="2 3">BCCO 10_0798</strain>
    </source>
</reference>
<reference evidence="2 3" key="2">
    <citation type="submission" date="2023-11" db="EMBL/GenBank/DDBJ databases">
        <authorList>
            <person name="Lara A.C."/>
            <person name="Chronakova A."/>
        </authorList>
    </citation>
    <scope>NUCLEOTIDE SEQUENCE [LARGE SCALE GENOMIC DNA]</scope>
    <source>
        <strain evidence="2 3">BCCO 10_0798</strain>
    </source>
</reference>
<proteinExistence type="predicted"/>
<keyword evidence="1" id="KW-0812">Transmembrane</keyword>
<organism evidence="2 3">
    <name type="scientific">Lentzea kristufekii</name>
    <dbReference type="NCBI Taxonomy" id="3095430"/>
    <lineage>
        <taxon>Bacteria</taxon>
        <taxon>Bacillati</taxon>
        <taxon>Actinomycetota</taxon>
        <taxon>Actinomycetes</taxon>
        <taxon>Pseudonocardiales</taxon>
        <taxon>Pseudonocardiaceae</taxon>
        <taxon>Lentzea</taxon>
    </lineage>
</organism>
<gene>
    <name evidence="2" type="ORF">SK571_29860</name>
</gene>
<name>A0ABU4TZH0_9PSEU</name>
<accession>A0ABU4TZH0</accession>
<keyword evidence="3" id="KW-1185">Reference proteome</keyword>
<dbReference type="RefSeq" id="WP_319987405.1">
    <property type="nucleotide sequence ID" value="NZ_JAXAVV010000016.1"/>
</dbReference>
<feature type="transmembrane region" description="Helical" evidence="1">
    <location>
        <begin position="36"/>
        <end position="55"/>
    </location>
</feature>
<dbReference type="EMBL" id="JAXAVV010000016">
    <property type="protein sequence ID" value="MDX8053597.1"/>
    <property type="molecule type" value="Genomic_DNA"/>
</dbReference>
<protein>
    <submittedName>
        <fullName evidence="2">Uncharacterized protein</fullName>
    </submittedName>
</protein>
<keyword evidence="1" id="KW-0472">Membrane</keyword>
<sequence length="412" mass="44942">MELKQAMEVATAELDVRPGFVGDVMAGGRRKHTRRLVAVATAVALLAGVTAGVVLTRLAEQSPDLRLTAAPTGPLAGDAEFIATALHLWNEAQKDEPWKRDEPVTEVSSKPNMFWTGQTPTGPAALVAQQVKVYTSEKPATLVGLVADGKVVNREVVLSEARHREAGLYRFGPTGDQYVVLTLGKTVFWSQSPKRGPDHRLTRTWASAPHDQDGVVFTVVPVDERPVFVRGDSVPQPGDFTQPAIISDDLQPDLPFEPHPGLGWEGNFCATDFPEQNPEQKRSWQRLTMQTVRQELQKRAVLDYVVSWEGTTDWSVCAWLPDGRYALMFESYGELYGALYRPDGTFSASVVGGKVVKGDSAVLPLPDGQGTIVAEFGATVGPQERDNAWLAPAGTKEVTVRQKGVPRVIRLP</sequence>
<comment type="caution">
    <text evidence="2">The sequence shown here is derived from an EMBL/GenBank/DDBJ whole genome shotgun (WGS) entry which is preliminary data.</text>
</comment>
<evidence type="ECO:0000313" key="3">
    <source>
        <dbReference type="Proteomes" id="UP001271792"/>
    </source>
</evidence>
<evidence type="ECO:0000313" key="2">
    <source>
        <dbReference type="EMBL" id="MDX8053597.1"/>
    </source>
</evidence>
<dbReference type="Proteomes" id="UP001271792">
    <property type="component" value="Unassembled WGS sequence"/>
</dbReference>
<evidence type="ECO:0000256" key="1">
    <source>
        <dbReference type="SAM" id="Phobius"/>
    </source>
</evidence>
<keyword evidence="1" id="KW-1133">Transmembrane helix</keyword>